<dbReference type="KEGG" id="vg:22475319"/>
<protein>
    <submittedName>
        <fullName evidence="1">Uncharacterized protein</fullName>
    </submittedName>
</protein>
<organism evidence="1 2">
    <name type="scientific">Shigella phage pSs-1</name>
    <dbReference type="NCBI Taxonomy" id="1551641"/>
    <lineage>
        <taxon>Viruses</taxon>
        <taxon>Duplodnaviria</taxon>
        <taxon>Heunggongvirae</taxon>
        <taxon>Uroviricota</taxon>
        <taxon>Caudoviricetes</taxon>
        <taxon>Pantevenvirales</taxon>
        <taxon>Straboviridae</taxon>
        <taxon>Tevenvirinae</taxon>
        <taxon>Tequatrovirus</taxon>
        <taxon>Tequatrovirus pss1</taxon>
    </lineage>
</organism>
<keyword evidence="2" id="KW-1185">Reference proteome</keyword>
<dbReference type="InterPro" id="IPR004885">
    <property type="entry name" value="FRD2"/>
</dbReference>
<evidence type="ECO:0000313" key="1">
    <source>
        <dbReference type="EMBL" id="AIS73555.1"/>
    </source>
</evidence>
<gene>
    <name evidence="1" type="ORF">pSs1_00245</name>
</gene>
<evidence type="ECO:0000313" key="2">
    <source>
        <dbReference type="Proteomes" id="UP000029884"/>
    </source>
</evidence>
<reference evidence="2" key="1">
    <citation type="submission" date="2014-09" db="EMBL/GenBank/DDBJ databases">
        <title>Characterization and complete genome sequence of the Shigella sonnei bacteriophage pSs-1.</title>
        <authorList>
            <person name="Jun J.W."/>
            <person name="Park S.C."/>
        </authorList>
    </citation>
    <scope>NUCLEOTIDE SEQUENCE [LARGE SCALE GENOMIC DNA]</scope>
</reference>
<name>A0A097BX89_9CAUD</name>
<proteinExistence type="predicted"/>
<dbReference type="RefSeq" id="YP_009111053.1">
    <property type="nucleotide sequence ID" value="NC_025829.1"/>
</dbReference>
<reference evidence="1 2" key="2">
    <citation type="journal article" date="2016" name="Sci. Rep.">
        <title>Bacteriophage application to control the contaminated water with Shigella.</title>
        <authorList>
            <person name="Jun J.W."/>
            <person name="Giri S.S."/>
            <person name="Kim H.J."/>
            <person name="Yun S.K."/>
            <person name="Chi C."/>
            <person name="Chai J.Y."/>
            <person name="Lee B.C."/>
            <person name="Park S.C."/>
        </authorList>
    </citation>
    <scope>NUCLEOTIDE SEQUENCE [LARGE SCALE GENOMIC DNA]</scope>
</reference>
<accession>A0A097BX89</accession>
<dbReference type="EMBL" id="KM501444">
    <property type="protein sequence ID" value="AIS73555.1"/>
    <property type="molecule type" value="Genomic_DNA"/>
</dbReference>
<dbReference type="Pfam" id="PF03197">
    <property type="entry name" value="FRD2"/>
    <property type="match status" value="1"/>
</dbReference>
<dbReference type="GeneID" id="22475319"/>
<dbReference type="Proteomes" id="UP000029884">
    <property type="component" value="Segment"/>
</dbReference>
<sequence length="126" mass="14924">MYIGKKYELVPRLIDTFINYRPRSNSSIVKIIQENGGWFEVKEVFFANGFKAVKHIECANGKHFYLKDRLLEICEDEFHCFREYKEPTSEEDEVEDKVSGVTKIHCIVDENNVDEIIELLRKTFKK</sequence>